<gene>
    <name evidence="1" type="ORF">ERS132414_00777</name>
    <name evidence="2" type="ORF">ERS132426_00783</name>
</gene>
<dbReference type="EMBL" id="FIHA01000011">
    <property type="protein sequence ID" value="CYU76465.1"/>
    <property type="molecule type" value="Genomic_DNA"/>
</dbReference>
<dbReference type="Proteomes" id="UP000074850">
    <property type="component" value="Unassembled WGS sequence"/>
</dbReference>
<dbReference type="InterPro" id="IPR036907">
    <property type="entry name" value="5'-Nucleotdase_C_sf"/>
</dbReference>
<dbReference type="SUPFAM" id="SSF55816">
    <property type="entry name" value="5'-nucleotidase (syn. UDP-sugar hydrolase), C-terminal domain"/>
    <property type="match status" value="1"/>
</dbReference>
<dbReference type="RefSeq" id="WP_029185747.1">
    <property type="nucleotide sequence ID" value="NZ_CEDY01000122.1"/>
</dbReference>
<dbReference type="GO" id="GO:0009166">
    <property type="term" value="P:nucleotide catabolic process"/>
    <property type="evidence" value="ECO:0007669"/>
    <property type="project" value="InterPro"/>
</dbReference>
<evidence type="ECO:0000313" key="2">
    <source>
        <dbReference type="EMBL" id="CYV25736.1"/>
    </source>
</evidence>
<reference evidence="3 4" key="1">
    <citation type="submission" date="2016-02" db="EMBL/GenBank/DDBJ databases">
        <authorList>
            <consortium name="Pathogen Informatics"/>
        </authorList>
    </citation>
    <scope>NUCLEOTIDE SEQUENCE [LARGE SCALE GENOMIC DNA]</scope>
    <source>
        <strain evidence="1 3">LSS52</strain>
        <strain evidence="2 4">LSS64</strain>
    </source>
</reference>
<evidence type="ECO:0000313" key="3">
    <source>
        <dbReference type="Proteomes" id="UP000072794"/>
    </source>
</evidence>
<protein>
    <submittedName>
        <fullName evidence="1">5'-nucleotidase/2',3'-cyclic phosphodiesterase-related esterase</fullName>
    </submittedName>
</protein>
<proteinExistence type="predicted"/>
<evidence type="ECO:0000313" key="1">
    <source>
        <dbReference type="EMBL" id="CYU76465.1"/>
    </source>
</evidence>
<organism evidence="1 3">
    <name type="scientific">Streptococcus suis</name>
    <dbReference type="NCBI Taxonomy" id="1307"/>
    <lineage>
        <taxon>Bacteria</taxon>
        <taxon>Bacillati</taxon>
        <taxon>Bacillota</taxon>
        <taxon>Bacilli</taxon>
        <taxon>Lactobacillales</taxon>
        <taxon>Streptococcaceae</taxon>
        <taxon>Streptococcus</taxon>
    </lineage>
</organism>
<dbReference type="Gene3D" id="3.90.780.10">
    <property type="entry name" value="5'-Nucleotidase, C-terminal domain"/>
    <property type="match status" value="1"/>
</dbReference>
<accession>A0A0Z8FA30</accession>
<name>A0A0Z8FA30_STRSU</name>
<evidence type="ECO:0000313" key="4">
    <source>
        <dbReference type="Proteomes" id="UP000074850"/>
    </source>
</evidence>
<dbReference type="EMBL" id="FIHM01000012">
    <property type="protein sequence ID" value="CYV25736.1"/>
    <property type="molecule type" value="Genomic_DNA"/>
</dbReference>
<dbReference type="AlphaFoldDB" id="A0A0Z8FA30"/>
<sequence length="68" mass="7840">MWGIVQSGEDLLVNGRAVEPDRVYQIVTNSFVWSGNDNYDDFHKAEIVQDLGLDIDIISEFFKRQYGD</sequence>
<dbReference type="Proteomes" id="UP000072794">
    <property type="component" value="Unassembled WGS sequence"/>
</dbReference>
<dbReference type="GO" id="GO:0016787">
    <property type="term" value="F:hydrolase activity"/>
    <property type="evidence" value="ECO:0007669"/>
    <property type="project" value="InterPro"/>
</dbReference>